<evidence type="ECO:0000256" key="1">
    <source>
        <dbReference type="ARBA" id="ARBA00004496"/>
    </source>
</evidence>
<dbReference type="GO" id="GO:0004719">
    <property type="term" value="F:protein-L-isoaspartate (D-aspartate) O-methyltransferase activity"/>
    <property type="evidence" value="ECO:0007669"/>
    <property type="project" value="UniProtKB-EC"/>
</dbReference>
<reference evidence="8 9" key="1">
    <citation type="journal article" date="2018" name="Elife">
        <title>Functional genomics of lipid metabolism in the oleaginous yeast Rhodosporidium toruloides.</title>
        <authorList>
            <person name="Coradetti S.T."/>
            <person name="Pinel D."/>
            <person name="Geiselman G."/>
            <person name="Ito M."/>
            <person name="Mondo S."/>
            <person name="Reilly M.C."/>
            <person name="Cheng Y.F."/>
            <person name="Bauer S."/>
            <person name="Grigoriev I."/>
            <person name="Gladden J.M."/>
            <person name="Simmons B.A."/>
            <person name="Brem R."/>
            <person name="Arkin A.P."/>
            <person name="Skerker J.M."/>
        </authorList>
    </citation>
    <scope>NUCLEOTIDE SEQUENCE [LARGE SCALE GENOMIC DNA]</scope>
    <source>
        <strain evidence="8 9">NBRC 0880</strain>
    </source>
</reference>
<dbReference type="OrthoDB" id="73890at2759"/>
<gene>
    <name evidence="8" type="ORF">AAT19DRAFT_12104</name>
</gene>
<keyword evidence="5 8" id="KW-0489">Methyltransferase</keyword>
<dbReference type="GO" id="GO:0005737">
    <property type="term" value="C:cytoplasm"/>
    <property type="evidence" value="ECO:0007669"/>
    <property type="project" value="UniProtKB-SubCell"/>
</dbReference>
<evidence type="ECO:0000256" key="3">
    <source>
        <dbReference type="ARBA" id="ARBA00011890"/>
    </source>
</evidence>
<sequence length="249" mass="26886">MMAWRCSGSTNAELVDNLVRGSLLQTPRVIEAFKRVDRRFYVQDKYEAYQDSPSYIGYGATISAPHMHAHAVENLEPFLKPGANVLDVGSGSGYLCGIFHSLVQPGGTVLGIDHLDGLVTMARRNLANDPSTAPALCDDQDSPVDPKVPNSKTMQVIKADGRMGAPKEFLPHGGWQAIHVGAAAPHLPQPLIDQLASPGRMFIPVGSALQAIWQIDKDAEGNVTKKKLFGVSYVPLTDAQEQYPENGSP</sequence>
<comment type="caution">
    <text evidence="8">The sequence shown here is derived from an EMBL/GenBank/DDBJ whole genome shotgun (WGS) entry which is preliminary data.</text>
</comment>
<dbReference type="EMBL" id="LCTV02000002">
    <property type="protein sequence ID" value="PRQ76686.1"/>
    <property type="molecule type" value="Genomic_DNA"/>
</dbReference>
<evidence type="ECO:0000256" key="4">
    <source>
        <dbReference type="ARBA" id="ARBA00022490"/>
    </source>
</evidence>
<evidence type="ECO:0000256" key="7">
    <source>
        <dbReference type="ARBA" id="ARBA00022691"/>
    </source>
</evidence>
<evidence type="ECO:0000313" key="8">
    <source>
        <dbReference type="EMBL" id="PRQ76686.1"/>
    </source>
</evidence>
<keyword evidence="6 8" id="KW-0808">Transferase</keyword>
<keyword evidence="4" id="KW-0963">Cytoplasm</keyword>
<name>A0A2T0AF89_RHOTO</name>
<comment type="similarity">
    <text evidence="2">Belongs to the methyltransferase superfamily. L-isoaspartyl/D-aspartyl protein methyltransferase family.</text>
</comment>
<dbReference type="GO" id="GO:0032259">
    <property type="term" value="P:methylation"/>
    <property type="evidence" value="ECO:0007669"/>
    <property type="project" value="UniProtKB-KW"/>
</dbReference>
<dbReference type="InterPro" id="IPR000682">
    <property type="entry name" value="PCMT"/>
</dbReference>
<keyword evidence="7" id="KW-0949">S-adenosyl-L-methionine</keyword>
<dbReference type="Proteomes" id="UP000239560">
    <property type="component" value="Unassembled WGS sequence"/>
</dbReference>
<dbReference type="NCBIfam" id="TIGR00080">
    <property type="entry name" value="pimt"/>
    <property type="match status" value="1"/>
</dbReference>
<accession>A0A2T0AF89</accession>
<dbReference type="SUPFAM" id="SSF53335">
    <property type="entry name" value="S-adenosyl-L-methionine-dependent methyltransferases"/>
    <property type="match status" value="1"/>
</dbReference>
<organism evidence="8 9">
    <name type="scientific">Rhodotorula toruloides</name>
    <name type="common">Yeast</name>
    <name type="synonym">Rhodosporidium toruloides</name>
    <dbReference type="NCBI Taxonomy" id="5286"/>
    <lineage>
        <taxon>Eukaryota</taxon>
        <taxon>Fungi</taxon>
        <taxon>Dikarya</taxon>
        <taxon>Basidiomycota</taxon>
        <taxon>Pucciniomycotina</taxon>
        <taxon>Microbotryomycetes</taxon>
        <taxon>Sporidiobolales</taxon>
        <taxon>Sporidiobolaceae</taxon>
        <taxon>Rhodotorula</taxon>
    </lineage>
</organism>
<dbReference type="Pfam" id="PF01135">
    <property type="entry name" value="PCMT"/>
    <property type="match status" value="1"/>
</dbReference>
<dbReference type="EC" id="2.1.1.77" evidence="3"/>
<protein>
    <recommendedName>
        <fullName evidence="3">protein-L-isoaspartate(D-aspartate) O-methyltransferase</fullName>
        <ecNumber evidence="3">2.1.1.77</ecNumber>
    </recommendedName>
</protein>
<dbReference type="Gene3D" id="3.40.50.150">
    <property type="entry name" value="Vaccinia Virus protein VP39"/>
    <property type="match status" value="1"/>
</dbReference>
<evidence type="ECO:0000256" key="6">
    <source>
        <dbReference type="ARBA" id="ARBA00022679"/>
    </source>
</evidence>
<evidence type="ECO:0000256" key="2">
    <source>
        <dbReference type="ARBA" id="ARBA00005369"/>
    </source>
</evidence>
<dbReference type="AlphaFoldDB" id="A0A2T0AF89"/>
<dbReference type="InterPro" id="IPR029063">
    <property type="entry name" value="SAM-dependent_MTases_sf"/>
</dbReference>
<evidence type="ECO:0000313" key="9">
    <source>
        <dbReference type="Proteomes" id="UP000239560"/>
    </source>
</evidence>
<comment type="subcellular location">
    <subcellularLocation>
        <location evidence="1">Cytoplasm</location>
    </subcellularLocation>
</comment>
<dbReference type="PANTHER" id="PTHR11579">
    <property type="entry name" value="PROTEIN-L-ISOASPARTATE O-METHYLTRANSFERASE"/>
    <property type="match status" value="1"/>
</dbReference>
<evidence type="ECO:0000256" key="5">
    <source>
        <dbReference type="ARBA" id="ARBA00022603"/>
    </source>
</evidence>
<proteinExistence type="inferred from homology"/>
<dbReference type="PANTHER" id="PTHR11579:SF0">
    <property type="entry name" value="PROTEIN-L-ISOASPARTATE(D-ASPARTATE) O-METHYLTRANSFERASE"/>
    <property type="match status" value="1"/>
</dbReference>